<protein>
    <submittedName>
        <fullName evidence="1">Uncharacterized protein</fullName>
    </submittedName>
</protein>
<reference evidence="1 2" key="1">
    <citation type="submission" date="2024-01" db="EMBL/GenBank/DDBJ databases">
        <authorList>
            <person name="Waweru B."/>
        </authorList>
    </citation>
    <scope>NUCLEOTIDE SEQUENCE [LARGE SCALE GENOMIC DNA]</scope>
</reference>
<gene>
    <name evidence="1" type="ORF">DCAF_LOCUS13108</name>
</gene>
<evidence type="ECO:0000313" key="2">
    <source>
        <dbReference type="Proteomes" id="UP001314170"/>
    </source>
</evidence>
<evidence type="ECO:0000313" key="1">
    <source>
        <dbReference type="EMBL" id="CAK7338067.1"/>
    </source>
</evidence>
<accession>A0AAV1RRF5</accession>
<sequence length="154" mass="17002">MHDEFAGNSNGWKTIGRKGGGLNQPLIDRGVTAMPVRRVIPSKVECNYRQGRMAIVDSKRVEVHYVTLRRVGETRRAFDAVASHISPYRLERLVENPDPIEVVVEELVLPNAHGATTRASRGNGQTRAFMRVTTRSGGVKTRGGSRRVPTTVAL</sequence>
<name>A0AAV1RRF5_9ROSI</name>
<dbReference type="AlphaFoldDB" id="A0AAV1RRF5"/>
<proteinExistence type="predicted"/>
<dbReference type="Proteomes" id="UP001314170">
    <property type="component" value="Unassembled WGS sequence"/>
</dbReference>
<comment type="caution">
    <text evidence="1">The sequence shown here is derived from an EMBL/GenBank/DDBJ whole genome shotgun (WGS) entry which is preliminary data.</text>
</comment>
<keyword evidence="2" id="KW-1185">Reference proteome</keyword>
<organism evidence="1 2">
    <name type="scientific">Dovyalis caffra</name>
    <dbReference type="NCBI Taxonomy" id="77055"/>
    <lineage>
        <taxon>Eukaryota</taxon>
        <taxon>Viridiplantae</taxon>
        <taxon>Streptophyta</taxon>
        <taxon>Embryophyta</taxon>
        <taxon>Tracheophyta</taxon>
        <taxon>Spermatophyta</taxon>
        <taxon>Magnoliopsida</taxon>
        <taxon>eudicotyledons</taxon>
        <taxon>Gunneridae</taxon>
        <taxon>Pentapetalae</taxon>
        <taxon>rosids</taxon>
        <taxon>fabids</taxon>
        <taxon>Malpighiales</taxon>
        <taxon>Salicaceae</taxon>
        <taxon>Flacourtieae</taxon>
        <taxon>Dovyalis</taxon>
    </lineage>
</organism>
<feature type="non-terminal residue" evidence="1">
    <location>
        <position position="154"/>
    </location>
</feature>
<dbReference type="EMBL" id="CAWUPB010001108">
    <property type="protein sequence ID" value="CAK7338067.1"/>
    <property type="molecule type" value="Genomic_DNA"/>
</dbReference>